<dbReference type="InterPro" id="IPR027417">
    <property type="entry name" value="P-loop_NTPase"/>
</dbReference>
<protein>
    <recommendedName>
        <fullName evidence="6">ABC transporter domain-containing protein</fullName>
    </recommendedName>
</protein>
<dbReference type="InterPro" id="IPR050173">
    <property type="entry name" value="ABC_transporter_C-like"/>
</dbReference>
<dbReference type="GO" id="GO:0016020">
    <property type="term" value="C:membrane"/>
    <property type="evidence" value="ECO:0007669"/>
    <property type="project" value="TreeGrafter"/>
</dbReference>
<dbReference type="GO" id="GO:0012505">
    <property type="term" value="C:endomembrane system"/>
    <property type="evidence" value="ECO:0007669"/>
    <property type="project" value="UniProtKB-SubCell"/>
</dbReference>
<reference evidence="5" key="3">
    <citation type="submission" date="2019-06" db="EMBL/GenBank/DDBJ databases">
        <authorList>
            <person name="Poynton C."/>
            <person name="Hasenbein S."/>
            <person name="Benoit J.B."/>
            <person name="Sepulveda M.S."/>
            <person name="Poelchau M.F."/>
            <person name="Murali S.C."/>
            <person name="Chen S."/>
            <person name="Glastad K.M."/>
            <person name="Werren J.H."/>
            <person name="Vineis J.H."/>
            <person name="Bowen J.L."/>
            <person name="Friedrich M."/>
            <person name="Jones J."/>
            <person name="Robertson H.M."/>
            <person name="Feyereisen R."/>
            <person name="Mechler-Hickson A."/>
            <person name="Mathers N."/>
            <person name="Lee C.E."/>
            <person name="Colbourne J.K."/>
            <person name="Biales A."/>
            <person name="Johnston J.S."/>
            <person name="Wellborn G.A."/>
            <person name="Rosendale A.J."/>
            <person name="Cridge A.G."/>
            <person name="Munoz-Torres M.C."/>
            <person name="Bain P.A."/>
            <person name="Manny A.R."/>
            <person name="Major K.M."/>
            <person name="Lambert F.N."/>
            <person name="Vulpe C.D."/>
            <person name="Tuck P."/>
            <person name="Blalock B.J."/>
            <person name="Lin Y.-Y."/>
            <person name="Smith M.E."/>
            <person name="Ochoa-Acuna H."/>
            <person name="Chen M.-J.M."/>
            <person name="Childers C.P."/>
            <person name="Qu J."/>
            <person name="Dugan S."/>
            <person name="Lee S.L."/>
            <person name="Chao H."/>
            <person name="Dinh H."/>
            <person name="Han Y."/>
            <person name="Doddapaneni H."/>
            <person name="Worley K.C."/>
            <person name="Muzny D.M."/>
            <person name="Gibbs R.A."/>
            <person name="Richards S."/>
        </authorList>
    </citation>
    <scope>NUCLEOTIDE SEQUENCE</scope>
    <source>
        <strain evidence="5">HAZT.00-mixed</strain>
        <tissue evidence="5">Whole organism</tissue>
    </source>
</reference>
<comment type="caution">
    <text evidence="5">The sequence shown here is derived from an EMBL/GenBank/DDBJ whole genome shotgun (WGS) entry which is preliminary data.</text>
</comment>
<dbReference type="AlphaFoldDB" id="A0A6A0GXF9"/>
<evidence type="ECO:0000256" key="1">
    <source>
        <dbReference type="ARBA" id="ARBA00004127"/>
    </source>
</evidence>
<dbReference type="PANTHER" id="PTHR24223">
    <property type="entry name" value="ATP-BINDING CASSETTE SUB-FAMILY C"/>
    <property type="match status" value="1"/>
</dbReference>
<accession>A0A6A0GXF9</accession>
<reference evidence="5" key="2">
    <citation type="journal article" date="2018" name="Environ. Sci. Technol.">
        <title>The Toxicogenome of Hyalella azteca: A Model for Sediment Ecotoxicology and Evolutionary Toxicology.</title>
        <authorList>
            <person name="Poynton H.C."/>
            <person name="Hasenbein S."/>
            <person name="Benoit J.B."/>
            <person name="Sepulveda M.S."/>
            <person name="Poelchau M.F."/>
            <person name="Hughes D.S.T."/>
            <person name="Murali S.C."/>
            <person name="Chen S."/>
            <person name="Glastad K.M."/>
            <person name="Goodisman M.A.D."/>
            <person name="Werren J.H."/>
            <person name="Vineis J.H."/>
            <person name="Bowen J.L."/>
            <person name="Friedrich M."/>
            <person name="Jones J."/>
            <person name="Robertson H.M."/>
            <person name="Feyereisen R."/>
            <person name="Mechler-Hickson A."/>
            <person name="Mathers N."/>
            <person name="Lee C.E."/>
            <person name="Colbourne J.K."/>
            <person name="Biales A."/>
            <person name="Johnston J.S."/>
            <person name="Wellborn G.A."/>
            <person name="Rosendale A.J."/>
            <person name="Cridge A.G."/>
            <person name="Munoz-Torres M.C."/>
            <person name="Bain P.A."/>
            <person name="Manny A.R."/>
            <person name="Major K.M."/>
            <person name="Lambert F.N."/>
            <person name="Vulpe C.D."/>
            <person name="Tuck P."/>
            <person name="Blalock B.J."/>
            <person name="Lin Y.Y."/>
            <person name="Smith M.E."/>
            <person name="Ochoa-Acuna H."/>
            <person name="Chen M.M."/>
            <person name="Childers C.P."/>
            <person name="Qu J."/>
            <person name="Dugan S."/>
            <person name="Lee S.L."/>
            <person name="Chao H."/>
            <person name="Dinh H."/>
            <person name="Han Y."/>
            <person name="Doddapaneni H."/>
            <person name="Worley K.C."/>
            <person name="Muzny D.M."/>
            <person name="Gibbs R.A."/>
            <person name="Richards S."/>
        </authorList>
    </citation>
    <scope>NUCLEOTIDE SEQUENCE</scope>
    <source>
        <strain evidence="5">HAZT.00-mixed</strain>
        <tissue evidence="5">Whole organism</tissue>
    </source>
</reference>
<evidence type="ECO:0000256" key="4">
    <source>
        <dbReference type="ARBA" id="ARBA00022840"/>
    </source>
</evidence>
<keyword evidence="3" id="KW-0547">Nucleotide-binding</keyword>
<evidence type="ECO:0000313" key="5">
    <source>
        <dbReference type="EMBL" id="KAA0189833.1"/>
    </source>
</evidence>
<dbReference type="Proteomes" id="UP000711488">
    <property type="component" value="Unassembled WGS sequence"/>
</dbReference>
<dbReference type="SUPFAM" id="SSF52540">
    <property type="entry name" value="P-loop containing nucleoside triphosphate hydrolases"/>
    <property type="match status" value="2"/>
</dbReference>
<keyword evidence="4" id="KW-0067">ATP-binding</keyword>
<reference evidence="5" key="1">
    <citation type="submission" date="2014-08" db="EMBL/GenBank/DDBJ databases">
        <authorList>
            <person name="Murali S."/>
            <person name="Richards S."/>
            <person name="Bandaranaike D."/>
            <person name="Bellair M."/>
            <person name="Blankenburg K."/>
            <person name="Chao H."/>
            <person name="Dinh H."/>
            <person name="Doddapaneni H."/>
            <person name="Dugan-Rocha S."/>
            <person name="Elkadiri S."/>
            <person name="Gnanaolivu R."/>
            <person name="Hughes D."/>
            <person name="Lee S."/>
            <person name="Li M."/>
            <person name="Ming W."/>
            <person name="Munidasa M."/>
            <person name="Muniz J."/>
            <person name="Nguyen L."/>
            <person name="Osuji N."/>
            <person name="Pu L.-L."/>
            <person name="Puazo M."/>
            <person name="Skinner E."/>
            <person name="Qu C."/>
            <person name="Quiroz J."/>
            <person name="Raj R."/>
            <person name="Weissenberger G."/>
            <person name="Xin Y."/>
            <person name="Zou X."/>
            <person name="Han Y."/>
            <person name="Worley K."/>
            <person name="Muzny D."/>
            <person name="Gibbs R."/>
        </authorList>
    </citation>
    <scope>NUCLEOTIDE SEQUENCE</scope>
    <source>
        <strain evidence="5">HAZT.00-mixed</strain>
        <tissue evidence="5">Whole organism</tissue>
    </source>
</reference>
<organism evidence="5">
    <name type="scientific">Hyalella azteca</name>
    <name type="common">Amphipod</name>
    <dbReference type="NCBI Taxonomy" id="294128"/>
    <lineage>
        <taxon>Eukaryota</taxon>
        <taxon>Metazoa</taxon>
        <taxon>Ecdysozoa</taxon>
        <taxon>Arthropoda</taxon>
        <taxon>Crustacea</taxon>
        <taxon>Multicrustacea</taxon>
        <taxon>Malacostraca</taxon>
        <taxon>Eumalacostraca</taxon>
        <taxon>Peracarida</taxon>
        <taxon>Amphipoda</taxon>
        <taxon>Senticaudata</taxon>
        <taxon>Talitrida</taxon>
        <taxon>Talitroidea</taxon>
        <taxon>Hyalellidae</taxon>
        <taxon>Hyalella</taxon>
    </lineage>
</organism>
<keyword evidence="2" id="KW-0677">Repeat</keyword>
<evidence type="ECO:0008006" key="6">
    <source>
        <dbReference type="Google" id="ProtNLM"/>
    </source>
</evidence>
<name>A0A6A0GXF9_HYAAZ</name>
<dbReference type="EMBL" id="JQDR03013303">
    <property type="protein sequence ID" value="KAA0189833.1"/>
    <property type="molecule type" value="Genomic_DNA"/>
</dbReference>
<evidence type="ECO:0000256" key="2">
    <source>
        <dbReference type="ARBA" id="ARBA00022737"/>
    </source>
</evidence>
<sequence>MERVQLRERVAALPLQLADGVAEGGDNFSLGERQLLCLARALLRDSKSHVLSRLTCSSLTCSSLTYSLVSRTLSSHVLSRLTYSLVSRALSSHVLSRLTCSLVSRALSSHVLSRLTCSILANSILTNSLVSRALVSRALSSHVLSRLTCSRLTCSLVSQILVLDEATASIDTESDSLVQCALRTAFAHCTLIIIAHRVNTIMWCDRIMVMEAGTIAQLDSPANLMRDTNGIFARMLLHAHTAEP</sequence>
<dbReference type="PANTHER" id="PTHR24223:SF443">
    <property type="entry name" value="MULTIDRUG-RESISTANCE LIKE PROTEIN 1, ISOFORM I"/>
    <property type="match status" value="1"/>
</dbReference>
<comment type="subcellular location">
    <subcellularLocation>
        <location evidence="1">Endomembrane system</location>
        <topology evidence="1">Multi-pass membrane protein</topology>
    </subcellularLocation>
</comment>
<evidence type="ECO:0000256" key="3">
    <source>
        <dbReference type="ARBA" id="ARBA00022741"/>
    </source>
</evidence>
<proteinExistence type="predicted"/>
<dbReference type="GO" id="GO:0042626">
    <property type="term" value="F:ATPase-coupled transmembrane transporter activity"/>
    <property type="evidence" value="ECO:0007669"/>
    <property type="project" value="TreeGrafter"/>
</dbReference>
<dbReference type="Gene3D" id="3.40.50.300">
    <property type="entry name" value="P-loop containing nucleotide triphosphate hydrolases"/>
    <property type="match status" value="2"/>
</dbReference>
<gene>
    <name evidence="5" type="ORF">HAZT_HAZT001316</name>
</gene>
<dbReference type="GO" id="GO:0005524">
    <property type="term" value="F:ATP binding"/>
    <property type="evidence" value="ECO:0007669"/>
    <property type="project" value="UniProtKB-KW"/>
</dbReference>